<keyword evidence="7" id="KW-1185">Reference proteome</keyword>
<dbReference type="InterPro" id="IPR011047">
    <property type="entry name" value="Quinoprotein_ADH-like_sf"/>
</dbReference>
<dbReference type="GO" id="GO:0032040">
    <property type="term" value="C:small-subunit processome"/>
    <property type="evidence" value="ECO:0007669"/>
    <property type="project" value="InterPro"/>
</dbReference>
<feature type="repeat" description="WD" evidence="3">
    <location>
        <begin position="494"/>
        <end position="535"/>
    </location>
</feature>
<keyword evidence="1 3" id="KW-0853">WD repeat</keyword>
<dbReference type="InterPro" id="IPR019775">
    <property type="entry name" value="WD40_repeat_CS"/>
</dbReference>
<dbReference type="SMART" id="SM00320">
    <property type="entry name" value="WD40"/>
    <property type="match status" value="8"/>
</dbReference>
<dbReference type="AlphaFoldDB" id="A0A875SAZ7"/>
<dbReference type="GeneID" id="62196900"/>
<dbReference type="InterPro" id="IPR007319">
    <property type="entry name" value="WDR36/Utp21_C"/>
</dbReference>
<dbReference type="RefSeq" id="XP_038779679.1">
    <property type="nucleotide sequence ID" value="XM_038923751.1"/>
</dbReference>
<reference evidence="6" key="1">
    <citation type="submission" date="2020-10" db="EMBL/GenBank/DDBJ databases">
        <authorList>
            <person name="Roach M.J.R."/>
        </authorList>
    </citation>
    <scope>NUCLEOTIDE SEQUENCE</scope>
    <source>
        <strain evidence="6">CBS 1945</strain>
    </source>
</reference>
<organism evidence="6 7">
    <name type="scientific">Eeniella nana</name>
    <name type="common">Yeast</name>
    <name type="synonym">Brettanomyces nanus</name>
    <dbReference type="NCBI Taxonomy" id="13502"/>
    <lineage>
        <taxon>Eukaryota</taxon>
        <taxon>Fungi</taxon>
        <taxon>Dikarya</taxon>
        <taxon>Ascomycota</taxon>
        <taxon>Saccharomycotina</taxon>
        <taxon>Pichiomycetes</taxon>
        <taxon>Pichiales</taxon>
        <taxon>Pichiaceae</taxon>
        <taxon>Brettanomyces</taxon>
    </lineage>
</organism>
<dbReference type="OrthoDB" id="10250769at2759"/>
<dbReference type="PROSITE" id="PS50294">
    <property type="entry name" value="WD_REPEATS_REGION"/>
    <property type="match status" value="1"/>
</dbReference>
<dbReference type="PANTHER" id="PTHR22840:SF12">
    <property type="entry name" value="WD REPEAT-CONTAINING PROTEIN 36"/>
    <property type="match status" value="1"/>
</dbReference>
<dbReference type="InterPro" id="IPR015943">
    <property type="entry name" value="WD40/YVTN_repeat-like_dom_sf"/>
</dbReference>
<dbReference type="Gene3D" id="2.130.10.10">
    <property type="entry name" value="YVTN repeat-like/Quinoprotein amine dehydrogenase"/>
    <property type="match status" value="2"/>
</dbReference>
<dbReference type="Pfam" id="PF04192">
    <property type="entry name" value="Utp21"/>
    <property type="match status" value="1"/>
</dbReference>
<dbReference type="Pfam" id="PF25171">
    <property type="entry name" value="Beta-prop_WDR36-Utp21_1st"/>
    <property type="match status" value="1"/>
</dbReference>
<keyword evidence="2" id="KW-0677">Repeat</keyword>
<evidence type="ECO:0000256" key="3">
    <source>
        <dbReference type="PROSITE-ProRule" id="PRU00221"/>
    </source>
</evidence>
<evidence type="ECO:0000313" key="7">
    <source>
        <dbReference type="Proteomes" id="UP000662931"/>
    </source>
</evidence>
<protein>
    <recommendedName>
        <fullName evidence="8">Small-subunit processome Utp21 domain-containing protein</fullName>
    </recommendedName>
</protein>
<evidence type="ECO:0000259" key="5">
    <source>
        <dbReference type="Pfam" id="PF25171"/>
    </source>
</evidence>
<dbReference type="PROSITE" id="PS00678">
    <property type="entry name" value="WD_REPEATS_1"/>
    <property type="match status" value="1"/>
</dbReference>
<evidence type="ECO:0008006" key="8">
    <source>
        <dbReference type="Google" id="ProtNLM"/>
    </source>
</evidence>
<accession>A0A875SAZ7</accession>
<dbReference type="InterPro" id="IPR059157">
    <property type="entry name" value="WDR36-Utp21_N"/>
</dbReference>
<dbReference type="GO" id="GO:0006364">
    <property type="term" value="P:rRNA processing"/>
    <property type="evidence" value="ECO:0007669"/>
    <property type="project" value="InterPro"/>
</dbReference>
<dbReference type="InterPro" id="IPR001680">
    <property type="entry name" value="WD40_rpt"/>
</dbReference>
<name>A0A875SAZ7_EENNA</name>
<dbReference type="PROSITE" id="PS50082">
    <property type="entry name" value="WD_REPEATS_2"/>
    <property type="match status" value="1"/>
</dbReference>
<proteinExistence type="predicted"/>
<dbReference type="PANTHER" id="PTHR22840">
    <property type="entry name" value="WD REPEAT-CONTAINING PROTEIN 36"/>
    <property type="match status" value="1"/>
</dbReference>
<dbReference type="Proteomes" id="UP000662931">
    <property type="component" value="Chromosome 4"/>
</dbReference>
<gene>
    <name evidence="6" type="ORF">FOA43_003500</name>
</gene>
<evidence type="ECO:0000313" key="6">
    <source>
        <dbReference type="EMBL" id="QPG76114.1"/>
    </source>
</evidence>
<sequence length="859" mass="94402">MYKHRNALPPLKLISNMFSLSLPESATESILKITVFGSYLVASTMSTLYVFEKETSESKYATDYYSSIPLNSGYGSIMDTAHLPTHVNKILVATSSCLVVVNVRTTKILYTTEKEMFGAITCIEPTPALDVIAVGNDVGEFTVYNIRKNKILQHASTGSCSQITSLSFRTDGTPHCVCSLRSGQLFFYDLARKCRVHILRNAHQEAYGGATKSLFLNGQSIVVSTGPDNTIKEFVFDPVLSTTNSSVVSPPRHLRSRGGHSAPPTCLLFADDDSHYIQSASQDKSLWMFSLRKDAQSQEMSQKQSREKNGKRVAGVVSQYKDKFPPILMIAQENSREGEWDNVLTAHQEETFARTWSSRNRKIGKHQLATIDGGVVKCVAMTQCGNFGLVGSSKGGIGVYNMQSGILRKLYRLHKKAVTGVAVDGMNRKMVSCGIDGIVGFYDFSKSRFLGKMQLEAPITQLVYHRSSDLVALALDDMSIVVIDVSMQRIVRRLYGHRNRITAMDFTPNGRWLVSASLDGTIRTWDLPTGGCIDGIKLDNVATCLKISPHGDYMATSHVNGVGISLWTNKAQFHPVSTKNIEDESEFANMMLPNISGDGGSSVLEGAFVENDASDGSQGGIYISADQIDSTLVTLSHCSRGKFSTLLHLDNIKLRNKPVEPPKKPESVPFFMGLGGDVVGDKAKVAEENGNGSQRADENVQNVQMESSKLLDLRSNEGVKFESKFTNLLRTAGQASDGNYSAFIEYLVDSSPASTDLEVRSLSTSAPYDEIFWFFQALSFGFHQNTNFEILTVIMTMFLRFHGDTLHNIRSLAVDGKNSDSLRVVAAIDELTLVSSTENDKMDQLVKYSSGVVNFITTA</sequence>
<evidence type="ECO:0000256" key="2">
    <source>
        <dbReference type="ARBA" id="ARBA00022737"/>
    </source>
</evidence>
<dbReference type="EMBL" id="CP064815">
    <property type="protein sequence ID" value="QPG76114.1"/>
    <property type="molecule type" value="Genomic_DNA"/>
</dbReference>
<dbReference type="SUPFAM" id="SSF50998">
    <property type="entry name" value="Quinoprotein alcohol dehydrogenase-like"/>
    <property type="match status" value="1"/>
</dbReference>
<dbReference type="KEGG" id="bnn:FOA43_003500"/>
<dbReference type="Pfam" id="PF25168">
    <property type="entry name" value="Beta-prop_WDR36-Utp21_2nd"/>
    <property type="match status" value="1"/>
</dbReference>
<evidence type="ECO:0000259" key="4">
    <source>
        <dbReference type="Pfam" id="PF04192"/>
    </source>
</evidence>
<feature type="domain" description="WDR36/Utp21 N-terminal" evidence="5">
    <location>
        <begin position="24"/>
        <end position="237"/>
    </location>
</feature>
<evidence type="ECO:0000256" key="1">
    <source>
        <dbReference type="ARBA" id="ARBA00022574"/>
    </source>
</evidence>
<feature type="domain" description="WDR36/Utp21 C-terminal" evidence="4">
    <location>
        <begin position="626"/>
        <end position="856"/>
    </location>
</feature>
<dbReference type="FunFam" id="2.130.10.10:FF:000410">
    <property type="entry name" value="U3 small nucleolar RNA-associated protein 21"/>
    <property type="match status" value="1"/>
</dbReference>
<dbReference type="GO" id="GO:0034388">
    <property type="term" value="C:Pwp2p-containing subcomplex of 90S preribosome"/>
    <property type="evidence" value="ECO:0007669"/>
    <property type="project" value="TreeGrafter"/>
</dbReference>